<sequence length="71" mass="8317">MQGSSVSWKYASPDRKYEDSKTAPRYIRCSLLRIVFGMQKMEIIPHLYLKLRGRQKISGCLGYVVRQNNSY</sequence>
<evidence type="ECO:0000313" key="2">
    <source>
        <dbReference type="EMBL" id="KAF5404810.1"/>
    </source>
</evidence>
<protein>
    <submittedName>
        <fullName evidence="2">Uncharacterized protein</fullName>
    </submittedName>
</protein>
<evidence type="ECO:0000256" key="1">
    <source>
        <dbReference type="SAM" id="MobiDB-lite"/>
    </source>
</evidence>
<gene>
    <name evidence="2" type="ORF">PHET_01613</name>
</gene>
<organism evidence="2 3">
    <name type="scientific">Paragonimus heterotremus</name>
    <dbReference type="NCBI Taxonomy" id="100268"/>
    <lineage>
        <taxon>Eukaryota</taxon>
        <taxon>Metazoa</taxon>
        <taxon>Spiralia</taxon>
        <taxon>Lophotrochozoa</taxon>
        <taxon>Platyhelminthes</taxon>
        <taxon>Trematoda</taxon>
        <taxon>Digenea</taxon>
        <taxon>Plagiorchiida</taxon>
        <taxon>Troglotremata</taxon>
        <taxon>Troglotrematidae</taxon>
        <taxon>Paragonimus</taxon>
    </lineage>
</organism>
<accession>A0A8J4T5B1</accession>
<evidence type="ECO:0000313" key="3">
    <source>
        <dbReference type="Proteomes" id="UP000748531"/>
    </source>
</evidence>
<name>A0A8J4T5B1_9TREM</name>
<feature type="region of interest" description="Disordered" evidence="1">
    <location>
        <begin position="1"/>
        <end position="21"/>
    </location>
</feature>
<comment type="caution">
    <text evidence="2">The sequence shown here is derived from an EMBL/GenBank/DDBJ whole genome shotgun (WGS) entry which is preliminary data.</text>
</comment>
<dbReference type="EMBL" id="LUCH01000573">
    <property type="protein sequence ID" value="KAF5404810.1"/>
    <property type="molecule type" value="Genomic_DNA"/>
</dbReference>
<feature type="compositionally biased region" description="Basic and acidic residues" evidence="1">
    <location>
        <begin position="12"/>
        <end position="21"/>
    </location>
</feature>
<proteinExistence type="predicted"/>
<dbReference type="AlphaFoldDB" id="A0A8J4T5B1"/>
<keyword evidence="3" id="KW-1185">Reference proteome</keyword>
<dbReference type="Proteomes" id="UP000748531">
    <property type="component" value="Unassembled WGS sequence"/>
</dbReference>
<reference evidence="2" key="1">
    <citation type="submission" date="2019-05" db="EMBL/GenBank/DDBJ databases">
        <title>Annotation for the trematode Paragonimus heterotremus.</title>
        <authorList>
            <person name="Choi Y.-J."/>
        </authorList>
    </citation>
    <scope>NUCLEOTIDE SEQUENCE</scope>
    <source>
        <strain evidence="2">LC</strain>
    </source>
</reference>